<organism evidence="3 4">
    <name type="scientific">Favolaschia claudopus</name>
    <dbReference type="NCBI Taxonomy" id="2862362"/>
    <lineage>
        <taxon>Eukaryota</taxon>
        <taxon>Fungi</taxon>
        <taxon>Dikarya</taxon>
        <taxon>Basidiomycota</taxon>
        <taxon>Agaricomycotina</taxon>
        <taxon>Agaricomycetes</taxon>
        <taxon>Agaricomycetidae</taxon>
        <taxon>Agaricales</taxon>
        <taxon>Marasmiineae</taxon>
        <taxon>Mycenaceae</taxon>
        <taxon>Favolaschia</taxon>
    </lineage>
</organism>
<keyword evidence="4" id="KW-1185">Reference proteome</keyword>
<evidence type="ECO:0000313" key="4">
    <source>
        <dbReference type="Proteomes" id="UP001362999"/>
    </source>
</evidence>
<evidence type="ECO:0000256" key="1">
    <source>
        <dbReference type="SAM" id="MobiDB-lite"/>
    </source>
</evidence>
<feature type="transmembrane region" description="Helical" evidence="2">
    <location>
        <begin position="6"/>
        <end position="25"/>
    </location>
</feature>
<name>A0AAW0EGW2_9AGAR</name>
<proteinExistence type="predicted"/>
<keyword evidence="2" id="KW-0472">Membrane</keyword>
<dbReference type="AlphaFoldDB" id="A0AAW0EGW2"/>
<accession>A0AAW0EGW2</accession>
<reference evidence="3 4" key="1">
    <citation type="journal article" date="2024" name="J Genomics">
        <title>Draft genome sequencing and assembly of Favolaschia claudopus CIRM-BRFM 2984 isolated from oak limbs.</title>
        <authorList>
            <person name="Navarro D."/>
            <person name="Drula E."/>
            <person name="Chaduli D."/>
            <person name="Cazenave R."/>
            <person name="Ahrendt S."/>
            <person name="Wang J."/>
            <person name="Lipzen A."/>
            <person name="Daum C."/>
            <person name="Barry K."/>
            <person name="Grigoriev I.V."/>
            <person name="Favel A."/>
            <person name="Rosso M.N."/>
            <person name="Martin F."/>
        </authorList>
    </citation>
    <scope>NUCLEOTIDE SEQUENCE [LARGE SCALE GENOMIC DNA]</scope>
    <source>
        <strain evidence="3 4">CIRM-BRFM 2984</strain>
    </source>
</reference>
<feature type="region of interest" description="Disordered" evidence="1">
    <location>
        <begin position="332"/>
        <end position="355"/>
    </location>
</feature>
<sequence>MTVISWNTWVFGLGILACIGAADVVKKLPSMWACFTTFVSAFVSALASLFLAFVFLVLSIAFTLYTLRYLFDTIKTELEREPQDAAVVPAGDNQLSPAQKEPRQLPTDPSVLLLLFLAARLQLSQRMALAYPFPPAVINMARHSQETPGTGVPVEQDPFIPGGYVGELSTKDLMVLPLLHFIYCCTWLASICGTILSCLLVPIGWILDGAGQGATWDIALNLASVTYKHSHDSNDTAMENEEKTDGEEDRTLINDDASPIKTKPFLPSSNFFTPKIRLNASAIPFVPSNAVPAAAAAAIKATAPTPIPQIRPTGLVPVVPAAFRRRMNSLQQGPPDFWAPRPSPGAGVSLVLPPS</sequence>
<comment type="caution">
    <text evidence="3">The sequence shown here is derived from an EMBL/GenBank/DDBJ whole genome shotgun (WGS) entry which is preliminary data.</text>
</comment>
<evidence type="ECO:0000256" key="2">
    <source>
        <dbReference type="SAM" id="Phobius"/>
    </source>
</evidence>
<evidence type="ECO:0000313" key="3">
    <source>
        <dbReference type="EMBL" id="KAK7064699.1"/>
    </source>
</evidence>
<feature type="transmembrane region" description="Helical" evidence="2">
    <location>
        <begin position="180"/>
        <end position="207"/>
    </location>
</feature>
<keyword evidence="2" id="KW-0812">Transmembrane</keyword>
<dbReference type="EMBL" id="JAWWNJ010000001">
    <property type="protein sequence ID" value="KAK7064699.1"/>
    <property type="molecule type" value="Genomic_DNA"/>
</dbReference>
<keyword evidence="2" id="KW-1133">Transmembrane helix</keyword>
<protein>
    <submittedName>
        <fullName evidence="3">Uncharacterized protein</fullName>
    </submittedName>
</protein>
<feature type="transmembrane region" description="Helical" evidence="2">
    <location>
        <begin position="32"/>
        <end position="65"/>
    </location>
</feature>
<gene>
    <name evidence="3" type="ORF">R3P38DRAFT_2826006</name>
</gene>
<dbReference type="Proteomes" id="UP001362999">
    <property type="component" value="Unassembled WGS sequence"/>
</dbReference>